<comment type="caution">
    <text evidence="1">The sequence shown here is derived from an EMBL/GenBank/DDBJ whole genome shotgun (WGS) entry which is preliminary data.</text>
</comment>
<gene>
    <name evidence="1" type="ORF">Ctob_004631</name>
</gene>
<accession>A0A0M0JWI6</accession>
<proteinExistence type="predicted"/>
<dbReference type="AlphaFoldDB" id="A0A0M0JWI6"/>
<organism evidence="1 2">
    <name type="scientific">Chrysochromulina tobinii</name>
    <dbReference type="NCBI Taxonomy" id="1460289"/>
    <lineage>
        <taxon>Eukaryota</taxon>
        <taxon>Haptista</taxon>
        <taxon>Haptophyta</taxon>
        <taxon>Prymnesiophyceae</taxon>
        <taxon>Prymnesiales</taxon>
        <taxon>Chrysochromulinaceae</taxon>
        <taxon>Chrysochromulina</taxon>
    </lineage>
</organism>
<dbReference type="Proteomes" id="UP000037460">
    <property type="component" value="Unassembled WGS sequence"/>
</dbReference>
<evidence type="ECO:0000313" key="1">
    <source>
        <dbReference type="EMBL" id="KOO31006.1"/>
    </source>
</evidence>
<name>A0A0M0JWI6_9EUKA</name>
<dbReference type="EMBL" id="JWZX01002103">
    <property type="protein sequence ID" value="KOO31006.1"/>
    <property type="molecule type" value="Genomic_DNA"/>
</dbReference>
<sequence>MIRNIKVHRVPFICTCSRAHSSDGLRLSKADRGCTTAIAGISGISGIAGIVAISPPEIRPFERRDERLTLRGPEELKQYGALSQAARAHVAAAELDDATSDHAVVQSAVVETAAVMSGRGADVLCAEAVGLEIGGEIGGSEMVIEEAESACDLVRGHKLGHNQIPVDVEVAGGSLNISQRPFVFTMQPPVGC</sequence>
<reference evidence="2" key="1">
    <citation type="journal article" date="2015" name="PLoS Genet.">
        <title>Genome Sequence and Transcriptome Analyses of Chrysochromulina tobin: Metabolic Tools for Enhanced Algal Fitness in the Prominent Order Prymnesiales (Haptophyceae).</title>
        <authorList>
            <person name="Hovde B.T."/>
            <person name="Deodato C.R."/>
            <person name="Hunsperger H.M."/>
            <person name="Ryken S.A."/>
            <person name="Yost W."/>
            <person name="Jha R.K."/>
            <person name="Patterson J."/>
            <person name="Monnat R.J. Jr."/>
            <person name="Barlow S.B."/>
            <person name="Starkenburg S.R."/>
            <person name="Cattolico R.A."/>
        </authorList>
    </citation>
    <scope>NUCLEOTIDE SEQUENCE</scope>
    <source>
        <strain evidence="2">CCMP291</strain>
    </source>
</reference>
<protein>
    <submittedName>
        <fullName evidence="1">Uncharacterized protein</fullName>
    </submittedName>
</protein>
<keyword evidence="2" id="KW-1185">Reference proteome</keyword>
<evidence type="ECO:0000313" key="2">
    <source>
        <dbReference type="Proteomes" id="UP000037460"/>
    </source>
</evidence>